<dbReference type="AlphaFoldDB" id="A0A4R1I5S3"/>
<dbReference type="EMBL" id="SMFY01000001">
    <property type="protein sequence ID" value="TCK30268.1"/>
    <property type="molecule type" value="Genomic_DNA"/>
</dbReference>
<gene>
    <name evidence="3" type="ORF">EV667_0356</name>
</gene>
<name>A0A4R1I5S3_ANCAQ</name>
<keyword evidence="4" id="KW-1185">Reference proteome</keyword>
<feature type="region of interest" description="Disordered" evidence="1">
    <location>
        <begin position="1"/>
        <end position="29"/>
    </location>
</feature>
<evidence type="ECO:0000313" key="4">
    <source>
        <dbReference type="Proteomes" id="UP000295030"/>
    </source>
</evidence>
<evidence type="ECO:0000256" key="2">
    <source>
        <dbReference type="SAM" id="Phobius"/>
    </source>
</evidence>
<comment type="caution">
    <text evidence="3">The sequence shown here is derived from an EMBL/GenBank/DDBJ whole genome shotgun (WGS) entry which is preliminary data.</text>
</comment>
<organism evidence="3 4">
    <name type="scientific">Ancylobacter aquaticus</name>
    <dbReference type="NCBI Taxonomy" id="100"/>
    <lineage>
        <taxon>Bacteria</taxon>
        <taxon>Pseudomonadati</taxon>
        <taxon>Pseudomonadota</taxon>
        <taxon>Alphaproteobacteria</taxon>
        <taxon>Hyphomicrobiales</taxon>
        <taxon>Xanthobacteraceae</taxon>
        <taxon>Ancylobacter</taxon>
    </lineage>
</organism>
<evidence type="ECO:0000313" key="3">
    <source>
        <dbReference type="EMBL" id="TCK30268.1"/>
    </source>
</evidence>
<evidence type="ECO:0000256" key="1">
    <source>
        <dbReference type="SAM" id="MobiDB-lite"/>
    </source>
</evidence>
<keyword evidence="2" id="KW-1133">Transmembrane helix</keyword>
<feature type="compositionally biased region" description="Basic and acidic residues" evidence="1">
    <location>
        <begin position="9"/>
        <end position="25"/>
    </location>
</feature>
<keyword evidence="2" id="KW-0812">Transmembrane</keyword>
<keyword evidence="2" id="KW-0472">Membrane</keyword>
<sequence>MCKTPSLTEPEKTATTDEPRRETLRRLGRSAAYAVPATLAVMMMGRAVAGS</sequence>
<dbReference type="Proteomes" id="UP000295030">
    <property type="component" value="Unassembled WGS sequence"/>
</dbReference>
<dbReference type="RefSeq" id="WP_165901522.1">
    <property type="nucleotide sequence ID" value="NZ_SMFY01000001.1"/>
</dbReference>
<proteinExistence type="predicted"/>
<reference evidence="3 4" key="1">
    <citation type="submission" date="2019-03" db="EMBL/GenBank/DDBJ databases">
        <title>Genomic Encyclopedia of Type Strains, Phase IV (KMG-IV): sequencing the most valuable type-strain genomes for metagenomic binning, comparative biology and taxonomic classification.</title>
        <authorList>
            <person name="Goeker M."/>
        </authorList>
    </citation>
    <scope>NUCLEOTIDE SEQUENCE [LARGE SCALE GENOMIC DNA]</scope>
    <source>
        <strain evidence="3 4">DSM 101</strain>
    </source>
</reference>
<protein>
    <submittedName>
        <fullName evidence="3">Uncharacterized protein</fullName>
    </submittedName>
</protein>
<feature type="transmembrane region" description="Helical" evidence="2">
    <location>
        <begin position="30"/>
        <end position="49"/>
    </location>
</feature>
<accession>A0A4R1I5S3</accession>